<gene>
    <name evidence="4" type="ORF">NQ317_006337</name>
</gene>
<comment type="caution">
    <text evidence="4">The sequence shown here is derived from an EMBL/GenBank/DDBJ whole genome shotgun (WGS) entry which is preliminary data.</text>
</comment>
<feature type="region of interest" description="Disordered" evidence="2">
    <location>
        <begin position="546"/>
        <end position="621"/>
    </location>
</feature>
<feature type="compositionally biased region" description="Low complexity" evidence="2">
    <location>
        <begin position="721"/>
        <end position="732"/>
    </location>
</feature>
<dbReference type="InterPro" id="IPR001584">
    <property type="entry name" value="Integrase_cat-core"/>
</dbReference>
<evidence type="ECO:0000256" key="1">
    <source>
        <dbReference type="ARBA" id="ARBA00012493"/>
    </source>
</evidence>
<dbReference type="Proteomes" id="UP001162164">
    <property type="component" value="Unassembled WGS sequence"/>
</dbReference>
<evidence type="ECO:0000313" key="4">
    <source>
        <dbReference type="EMBL" id="KAJ8965934.1"/>
    </source>
</evidence>
<organism evidence="4 5">
    <name type="scientific">Molorchus minor</name>
    <dbReference type="NCBI Taxonomy" id="1323400"/>
    <lineage>
        <taxon>Eukaryota</taxon>
        <taxon>Metazoa</taxon>
        <taxon>Ecdysozoa</taxon>
        <taxon>Arthropoda</taxon>
        <taxon>Hexapoda</taxon>
        <taxon>Insecta</taxon>
        <taxon>Pterygota</taxon>
        <taxon>Neoptera</taxon>
        <taxon>Endopterygota</taxon>
        <taxon>Coleoptera</taxon>
        <taxon>Polyphaga</taxon>
        <taxon>Cucujiformia</taxon>
        <taxon>Chrysomeloidea</taxon>
        <taxon>Cerambycidae</taxon>
        <taxon>Lamiinae</taxon>
        <taxon>Monochamini</taxon>
        <taxon>Molorchus</taxon>
    </lineage>
</organism>
<dbReference type="EMBL" id="JAPWTJ010002494">
    <property type="protein sequence ID" value="KAJ8965934.1"/>
    <property type="molecule type" value="Genomic_DNA"/>
</dbReference>
<protein>
    <recommendedName>
        <fullName evidence="1">RNA-directed DNA polymerase</fullName>
        <ecNumber evidence="1">2.7.7.49</ecNumber>
    </recommendedName>
</protein>
<dbReference type="Pfam" id="PF17921">
    <property type="entry name" value="Integrase_H2C2"/>
    <property type="match status" value="1"/>
</dbReference>
<dbReference type="SUPFAM" id="SSF53098">
    <property type="entry name" value="Ribonuclease H-like"/>
    <property type="match status" value="1"/>
</dbReference>
<dbReference type="PROSITE" id="PS50994">
    <property type="entry name" value="INTEGRASE"/>
    <property type="match status" value="1"/>
</dbReference>
<name>A0ABQ9IUB4_9CUCU</name>
<dbReference type="InterPro" id="IPR036397">
    <property type="entry name" value="RNaseH_sf"/>
</dbReference>
<sequence>MLRTGFLFEIVDNLHETCILGATFLHDAQAVLDYSRRCLHLGMRDRFTVFWHQAVPEVVNYEVPAELNVPPEHRQELLALIEEFAPLFHYHNADVNSTASIKHTIRLREDKVVRLRPYPMSHDKKQLLNELVEQMLAAGVIERSHSEYSSPPLLVEAPGKKPRFCVDFLNELYEQVADRQKTSPRTRRNKLQWIAIERDAPNSPAERKFHISYLVENDLLYKVTPTGPRLVAPRSMNQLIIHTYHDTPETLHPGQLETARKIQEYYYWSTMLRDVQAYVNNCILCATAKHHRRHPKAKLTSHYPTSPFQMWAIDVLGPYTTSTFNNNYILIAEDIFSHWIEAKPIPEADGKAVLKFVQENIVARYGIPEKLITDQGTVFSYNKLIRFCQQQKIEILSIAVELQRANPVERKVQDLKIILGIKMQGKRESTWETYLPQAIGILHSRRNAATGETPAKLVLGYELPLPGEWQLARYRQQRRQRTRPERAVVRERMLNFKQRYADKNAQKPFDLSWTGPYLIVEQKSPLVYTVEREGRNFDFHIDFLRCPPGNDPQEVDTTPVSSDEDTDLYHEATSPDESDSDGNPPPAQLRNQLSAQAKLPSHAVSEPIGSKPSLFSDKSPVPLCTQPQELSATEQSVRAAATLSVEETELQPTISLPQTPPALHTTTPYTEYLPSTSLNFPTMAKSRPKPLCTPHTVPIRKKTGVSKSPFNHPVREHTSTDSELSSESDVNK</sequence>
<dbReference type="Gene3D" id="3.10.10.10">
    <property type="entry name" value="HIV Type 1 Reverse Transcriptase, subunit A, domain 1"/>
    <property type="match status" value="1"/>
</dbReference>
<dbReference type="Gene3D" id="3.30.420.10">
    <property type="entry name" value="Ribonuclease H-like superfamily/Ribonuclease H"/>
    <property type="match status" value="1"/>
</dbReference>
<dbReference type="InterPro" id="IPR041588">
    <property type="entry name" value="Integrase_H2C2"/>
</dbReference>
<evidence type="ECO:0000259" key="3">
    <source>
        <dbReference type="PROSITE" id="PS50994"/>
    </source>
</evidence>
<dbReference type="InterPro" id="IPR012337">
    <property type="entry name" value="RNaseH-like_sf"/>
</dbReference>
<evidence type="ECO:0000256" key="2">
    <source>
        <dbReference type="SAM" id="MobiDB-lite"/>
    </source>
</evidence>
<dbReference type="PANTHER" id="PTHR37984">
    <property type="entry name" value="PROTEIN CBG26694"/>
    <property type="match status" value="1"/>
</dbReference>
<accession>A0ABQ9IUB4</accession>
<reference evidence="4" key="1">
    <citation type="journal article" date="2023" name="Insect Mol. Biol.">
        <title>Genome sequencing provides insights into the evolution of gene families encoding plant cell wall-degrading enzymes in longhorned beetles.</title>
        <authorList>
            <person name="Shin N.R."/>
            <person name="Okamura Y."/>
            <person name="Kirsch R."/>
            <person name="Pauchet Y."/>
        </authorList>
    </citation>
    <scope>NUCLEOTIDE SEQUENCE</scope>
    <source>
        <strain evidence="4">MMC_N1</strain>
    </source>
</reference>
<dbReference type="EC" id="2.7.7.49" evidence="1"/>
<keyword evidence="5" id="KW-1185">Reference proteome</keyword>
<proteinExistence type="predicted"/>
<feature type="domain" description="Integrase catalytic" evidence="3">
    <location>
        <begin position="303"/>
        <end position="462"/>
    </location>
</feature>
<dbReference type="Gene3D" id="1.10.340.70">
    <property type="match status" value="1"/>
</dbReference>
<evidence type="ECO:0000313" key="5">
    <source>
        <dbReference type="Proteomes" id="UP001162164"/>
    </source>
</evidence>
<feature type="region of interest" description="Disordered" evidence="2">
    <location>
        <begin position="684"/>
        <end position="732"/>
    </location>
</feature>
<dbReference type="InterPro" id="IPR050951">
    <property type="entry name" value="Retrovirus_Pol_polyprotein"/>
</dbReference>
<dbReference type="InterPro" id="IPR043502">
    <property type="entry name" value="DNA/RNA_pol_sf"/>
</dbReference>
<dbReference type="PANTHER" id="PTHR37984:SF5">
    <property type="entry name" value="PROTEIN NYNRIN-LIKE"/>
    <property type="match status" value="1"/>
</dbReference>
<dbReference type="SUPFAM" id="SSF56672">
    <property type="entry name" value="DNA/RNA polymerases"/>
    <property type="match status" value="1"/>
</dbReference>